<dbReference type="InterPro" id="IPR033140">
    <property type="entry name" value="Lipase_GDXG_put_SER_AS"/>
</dbReference>
<name>A0ABR3ENM3_9AGAR</name>
<feature type="non-terminal residue" evidence="5">
    <location>
        <position position="1"/>
    </location>
</feature>
<protein>
    <recommendedName>
        <fullName evidence="4">Alpha/beta hydrolase fold-3 domain-containing protein</fullName>
    </recommendedName>
</protein>
<dbReference type="InterPro" id="IPR050300">
    <property type="entry name" value="GDXG_lipolytic_enzyme"/>
</dbReference>
<gene>
    <name evidence="5" type="ORF">V5O48_017576</name>
</gene>
<dbReference type="InterPro" id="IPR013094">
    <property type="entry name" value="AB_hydrolase_3"/>
</dbReference>
<dbReference type="PROSITE" id="PS01174">
    <property type="entry name" value="LIPASE_GDXG_SER"/>
    <property type="match status" value="1"/>
</dbReference>
<evidence type="ECO:0000313" key="5">
    <source>
        <dbReference type="EMBL" id="KAL0564474.1"/>
    </source>
</evidence>
<organism evidence="5 6">
    <name type="scientific">Marasmius crinis-equi</name>
    <dbReference type="NCBI Taxonomy" id="585013"/>
    <lineage>
        <taxon>Eukaryota</taxon>
        <taxon>Fungi</taxon>
        <taxon>Dikarya</taxon>
        <taxon>Basidiomycota</taxon>
        <taxon>Agaricomycotina</taxon>
        <taxon>Agaricomycetes</taxon>
        <taxon>Agaricomycetidae</taxon>
        <taxon>Agaricales</taxon>
        <taxon>Marasmiineae</taxon>
        <taxon>Marasmiaceae</taxon>
        <taxon>Marasmius</taxon>
    </lineage>
</organism>
<dbReference type="Proteomes" id="UP001465976">
    <property type="component" value="Unassembled WGS sequence"/>
</dbReference>
<dbReference type="PANTHER" id="PTHR48081">
    <property type="entry name" value="AB HYDROLASE SUPERFAMILY PROTEIN C4A8.06C"/>
    <property type="match status" value="1"/>
</dbReference>
<accession>A0ABR3ENM3</accession>
<keyword evidence="6" id="KW-1185">Reference proteome</keyword>
<dbReference type="PANTHER" id="PTHR48081:SF31">
    <property type="entry name" value="STERYL ACETYL HYDROLASE MUG81-RELATED"/>
    <property type="match status" value="1"/>
</dbReference>
<evidence type="ECO:0000313" key="6">
    <source>
        <dbReference type="Proteomes" id="UP001465976"/>
    </source>
</evidence>
<comment type="similarity">
    <text evidence="1">Belongs to the 'GDXG' lipolytic enzyme family.</text>
</comment>
<feature type="domain" description="Alpha/beta hydrolase fold-3" evidence="4">
    <location>
        <begin position="113"/>
        <end position="290"/>
    </location>
</feature>
<dbReference type="Pfam" id="PF07859">
    <property type="entry name" value="Abhydrolase_3"/>
    <property type="match status" value="1"/>
</dbReference>
<dbReference type="InterPro" id="IPR029058">
    <property type="entry name" value="AB_hydrolase_fold"/>
</dbReference>
<keyword evidence="2" id="KW-0378">Hydrolase</keyword>
<dbReference type="SUPFAM" id="SSF53474">
    <property type="entry name" value="alpha/beta-Hydrolases"/>
    <property type="match status" value="1"/>
</dbReference>
<dbReference type="Gene3D" id="3.40.50.1820">
    <property type="entry name" value="alpha/beta hydrolase"/>
    <property type="match status" value="1"/>
</dbReference>
<comment type="caution">
    <text evidence="5">The sequence shown here is derived from an EMBL/GenBank/DDBJ whole genome shotgun (WGS) entry which is preliminary data.</text>
</comment>
<evidence type="ECO:0000256" key="1">
    <source>
        <dbReference type="ARBA" id="ARBA00010515"/>
    </source>
</evidence>
<evidence type="ECO:0000256" key="2">
    <source>
        <dbReference type="ARBA" id="ARBA00022801"/>
    </source>
</evidence>
<reference evidence="5 6" key="1">
    <citation type="submission" date="2024-02" db="EMBL/GenBank/DDBJ databases">
        <title>A draft genome for the cacao thread blight pathogen Marasmius crinis-equi.</title>
        <authorList>
            <person name="Cohen S.P."/>
            <person name="Baruah I.K."/>
            <person name="Amoako-Attah I."/>
            <person name="Bukari Y."/>
            <person name="Meinhardt L.W."/>
            <person name="Bailey B.A."/>
        </authorList>
    </citation>
    <scope>NUCLEOTIDE SEQUENCE [LARGE SCALE GENOMIC DNA]</scope>
    <source>
        <strain evidence="5 6">GH-76</strain>
    </source>
</reference>
<sequence length="323" mass="35861">ALKKKRFYRLLFETSLRFLGRKGSVRQLQWNSPSNPEVYQKWAKQYKVSPVVEEVPQTGKRVVWIGNKNAEKVVFYVHVPNFTESIPGGGFMLPISDFMLTFWLFVQPIYPQTFPTQLKEIVHAFSHVLSTSHAKPSNIHLAGDSAGANLVLQFLSHTLHPVPSPDVPKSPLVQPVRGVLLVSPWLSLNEQTSTHIRNDASDCLTSATLINWGSHYLEGVKDSQLPYIKVLAAGDRWFDGIGKLTDRVLITAGDAECLLEDSIRIHSRFKDLVAEGRPELELDVEAGGVHEDMMMELGAGGKKLTAAGERIVAWLQAGNGDDA</sequence>
<feature type="active site" evidence="3">
    <location>
        <position position="145"/>
    </location>
</feature>
<proteinExistence type="inferred from homology"/>
<evidence type="ECO:0000259" key="4">
    <source>
        <dbReference type="Pfam" id="PF07859"/>
    </source>
</evidence>
<dbReference type="EMBL" id="JBAHYK010002762">
    <property type="protein sequence ID" value="KAL0564474.1"/>
    <property type="molecule type" value="Genomic_DNA"/>
</dbReference>
<evidence type="ECO:0000256" key="3">
    <source>
        <dbReference type="PROSITE-ProRule" id="PRU10038"/>
    </source>
</evidence>